<comment type="caution">
    <text evidence="2">The sequence shown here is derived from an EMBL/GenBank/DDBJ whole genome shotgun (WGS) entry which is preliminary data.</text>
</comment>
<name>Q4T3G9_TETNG</name>
<feature type="compositionally biased region" description="Basic and acidic residues" evidence="1">
    <location>
        <begin position="1"/>
        <end position="14"/>
    </location>
</feature>
<dbReference type="EMBL" id="CAAE01010080">
    <property type="protein sequence ID" value="CAF92563.1"/>
    <property type="molecule type" value="Genomic_DNA"/>
</dbReference>
<accession>Q4T3G9</accession>
<proteinExistence type="predicted"/>
<organism evidence="2">
    <name type="scientific">Tetraodon nigroviridis</name>
    <name type="common">Spotted green pufferfish</name>
    <name type="synonym">Chelonodon nigroviridis</name>
    <dbReference type="NCBI Taxonomy" id="99883"/>
    <lineage>
        <taxon>Eukaryota</taxon>
        <taxon>Metazoa</taxon>
        <taxon>Chordata</taxon>
        <taxon>Craniata</taxon>
        <taxon>Vertebrata</taxon>
        <taxon>Euteleostomi</taxon>
        <taxon>Actinopterygii</taxon>
        <taxon>Neopterygii</taxon>
        <taxon>Teleostei</taxon>
        <taxon>Neoteleostei</taxon>
        <taxon>Acanthomorphata</taxon>
        <taxon>Eupercaria</taxon>
        <taxon>Tetraodontiformes</taxon>
        <taxon>Tetradontoidea</taxon>
        <taxon>Tetraodontidae</taxon>
        <taxon>Tetraodon</taxon>
    </lineage>
</organism>
<feature type="region of interest" description="Disordered" evidence="1">
    <location>
        <begin position="1"/>
        <end position="24"/>
    </location>
</feature>
<evidence type="ECO:0000256" key="1">
    <source>
        <dbReference type="SAM" id="MobiDB-lite"/>
    </source>
</evidence>
<protein>
    <submittedName>
        <fullName evidence="2">(spotted green pufferfish) hypothetical protein</fullName>
    </submittedName>
</protein>
<dbReference type="KEGG" id="tng:GSTEN00007857G001"/>
<dbReference type="AlphaFoldDB" id="Q4T3G9"/>
<feature type="non-terminal residue" evidence="2">
    <location>
        <position position="1"/>
    </location>
</feature>
<reference evidence="2" key="2">
    <citation type="submission" date="2004-02" db="EMBL/GenBank/DDBJ databases">
        <authorList>
            <consortium name="Genoscope"/>
            <consortium name="Whitehead Institute Centre for Genome Research"/>
        </authorList>
    </citation>
    <scope>NUCLEOTIDE SEQUENCE</scope>
</reference>
<sequence length="101" mass="11032">VGAGEERLQAERAAHPVGAGRGHRLPAGLLPQRQALSEQVSWVTQHGGDCWYLHRPAHSHPLALSSCGASLLSQIQHVLKISHWSCSCSLELTVMQSYHHI</sequence>
<evidence type="ECO:0000313" key="2">
    <source>
        <dbReference type="EMBL" id="CAF92563.1"/>
    </source>
</evidence>
<reference evidence="2" key="1">
    <citation type="journal article" date="2004" name="Nature">
        <title>Genome duplication in the teleost fish Tetraodon nigroviridis reveals the early vertebrate proto-karyotype.</title>
        <authorList>
            <person name="Jaillon O."/>
            <person name="Aury J.-M."/>
            <person name="Brunet F."/>
            <person name="Petit J.-L."/>
            <person name="Stange-Thomann N."/>
            <person name="Mauceli E."/>
            <person name="Bouneau L."/>
            <person name="Fischer C."/>
            <person name="Ozouf-Costaz C."/>
            <person name="Bernot A."/>
            <person name="Nicaud S."/>
            <person name="Jaffe D."/>
            <person name="Fisher S."/>
            <person name="Lutfalla G."/>
            <person name="Dossat C."/>
            <person name="Segurens B."/>
            <person name="Dasilva C."/>
            <person name="Salanoubat M."/>
            <person name="Levy M."/>
            <person name="Boudet N."/>
            <person name="Castellano S."/>
            <person name="Anthouard V."/>
            <person name="Jubin C."/>
            <person name="Castelli V."/>
            <person name="Katinka M."/>
            <person name="Vacherie B."/>
            <person name="Biemont C."/>
            <person name="Skalli Z."/>
            <person name="Cattolico L."/>
            <person name="Poulain J."/>
            <person name="De Berardinis V."/>
            <person name="Cruaud C."/>
            <person name="Duprat S."/>
            <person name="Brottier P."/>
            <person name="Coutanceau J.-P."/>
            <person name="Gouzy J."/>
            <person name="Parra G."/>
            <person name="Lardier G."/>
            <person name="Chapple C."/>
            <person name="McKernan K.J."/>
            <person name="McEwan P."/>
            <person name="Bosak S."/>
            <person name="Kellis M."/>
            <person name="Volff J.-N."/>
            <person name="Guigo R."/>
            <person name="Zody M.C."/>
            <person name="Mesirov J."/>
            <person name="Lindblad-Toh K."/>
            <person name="Birren B."/>
            <person name="Nusbaum C."/>
            <person name="Kahn D."/>
            <person name="Robinson-Rechavi M."/>
            <person name="Laudet V."/>
            <person name="Schachter V."/>
            <person name="Quetier F."/>
            <person name="Saurin W."/>
            <person name="Scarpelli C."/>
            <person name="Wincker P."/>
            <person name="Lander E.S."/>
            <person name="Weissenbach J."/>
            <person name="Roest Crollius H."/>
        </authorList>
    </citation>
    <scope>NUCLEOTIDE SEQUENCE [LARGE SCALE GENOMIC DNA]</scope>
</reference>
<gene>
    <name evidence="2" type="ORF">GSTENG00007857001</name>
</gene>